<protein>
    <submittedName>
        <fullName evidence="1">Uncharacterized protein</fullName>
    </submittedName>
</protein>
<sequence length="65" mass="7096">MWTAMDLSPPATKPKSMTNLAAMTLLMKIHADANMVSKGMDAYWIKTNVALAIDLAAQLDYVTIP</sequence>
<accession>A0A9D4R7C0</accession>
<evidence type="ECO:0000313" key="2">
    <source>
        <dbReference type="Proteomes" id="UP000828390"/>
    </source>
</evidence>
<reference evidence="1" key="2">
    <citation type="submission" date="2020-11" db="EMBL/GenBank/DDBJ databases">
        <authorList>
            <person name="McCartney M.A."/>
            <person name="Auch B."/>
            <person name="Kono T."/>
            <person name="Mallez S."/>
            <person name="Becker A."/>
            <person name="Gohl D.M."/>
            <person name="Silverstein K.A.T."/>
            <person name="Koren S."/>
            <person name="Bechman K.B."/>
            <person name="Herman A."/>
            <person name="Abrahante J.E."/>
            <person name="Garbe J."/>
        </authorList>
    </citation>
    <scope>NUCLEOTIDE SEQUENCE</scope>
    <source>
        <strain evidence="1">Duluth1</strain>
        <tissue evidence="1">Whole animal</tissue>
    </source>
</reference>
<dbReference type="AlphaFoldDB" id="A0A9D4R7C0"/>
<organism evidence="1 2">
    <name type="scientific">Dreissena polymorpha</name>
    <name type="common">Zebra mussel</name>
    <name type="synonym">Mytilus polymorpha</name>
    <dbReference type="NCBI Taxonomy" id="45954"/>
    <lineage>
        <taxon>Eukaryota</taxon>
        <taxon>Metazoa</taxon>
        <taxon>Spiralia</taxon>
        <taxon>Lophotrochozoa</taxon>
        <taxon>Mollusca</taxon>
        <taxon>Bivalvia</taxon>
        <taxon>Autobranchia</taxon>
        <taxon>Heteroconchia</taxon>
        <taxon>Euheterodonta</taxon>
        <taxon>Imparidentia</taxon>
        <taxon>Neoheterodontei</taxon>
        <taxon>Myida</taxon>
        <taxon>Dreissenoidea</taxon>
        <taxon>Dreissenidae</taxon>
        <taxon>Dreissena</taxon>
    </lineage>
</organism>
<name>A0A9D4R7C0_DREPO</name>
<evidence type="ECO:0000313" key="1">
    <source>
        <dbReference type="EMBL" id="KAH3855930.1"/>
    </source>
</evidence>
<dbReference type="EMBL" id="JAIWYP010000003">
    <property type="protein sequence ID" value="KAH3855930.1"/>
    <property type="molecule type" value="Genomic_DNA"/>
</dbReference>
<proteinExistence type="predicted"/>
<dbReference type="Proteomes" id="UP000828390">
    <property type="component" value="Unassembled WGS sequence"/>
</dbReference>
<reference evidence="1" key="1">
    <citation type="journal article" date="2019" name="bioRxiv">
        <title>The Genome of the Zebra Mussel, Dreissena polymorpha: A Resource for Invasive Species Research.</title>
        <authorList>
            <person name="McCartney M.A."/>
            <person name="Auch B."/>
            <person name="Kono T."/>
            <person name="Mallez S."/>
            <person name="Zhang Y."/>
            <person name="Obille A."/>
            <person name="Becker A."/>
            <person name="Abrahante J.E."/>
            <person name="Garbe J."/>
            <person name="Badalamenti J.P."/>
            <person name="Herman A."/>
            <person name="Mangelson H."/>
            <person name="Liachko I."/>
            <person name="Sullivan S."/>
            <person name="Sone E.D."/>
            <person name="Koren S."/>
            <person name="Silverstein K.A.T."/>
            <person name="Beckman K.B."/>
            <person name="Gohl D.M."/>
        </authorList>
    </citation>
    <scope>NUCLEOTIDE SEQUENCE</scope>
    <source>
        <strain evidence="1">Duluth1</strain>
        <tissue evidence="1">Whole animal</tissue>
    </source>
</reference>
<gene>
    <name evidence="1" type="ORF">DPMN_098505</name>
</gene>
<comment type="caution">
    <text evidence="1">The sequence shown here is derived from an EMBL/GenBank/DDBJ whole genome shotgun (WGS) entry which is preliminary data.</text>
</comment>
<keyword evidence="2" id="KW-1185">Reference proteome</keyword>